<dbReference type="GO" id="GO:0005886">
    <property type="term" value="C:plasma membrane"/>
    <property type="evidence" value="ECO:0007669"/>
    <property type="project" value="UniProtKB-SubCell"/>
</dbReference>
<dbReference type="EMBL" id="JMCC02000050">
    <property type="protein sequence ID" value="KIG15590.1"/>
    <property type="molecule type" value="Genomic_DNA"/>
</dbReference>
<feature type="transmembrane region" description="Helical" evidence="6">
    <location>
        <begin position="681"/>
        <end position="706"/>
    </location>
</feature>
<dbReference type="Proteomes" id="UP000031599">
    <property type="component" value="Unassembled WGS sequence"/>
</dbReference>
<proteinExistence type="predicted"/>
<dbReference type="InterPro" id="IPR004869">
    <property type="entry name" value="MMPL_dom"/>
</dbReference>
<feature type="domain" description="SSD" evidence="7">
    <location>
        <begin position="211"/>
        <end position="306"/>
    </location>
</feature>
<evidence type="ECO:0000256" key="6">
    <source>
        <dbReference type="SAM" id="Phobius"/>
    </source>
</evidence>
<protein>
    <submittedName>
        <fullName evidence="8">Integral membrane protein</fullName>
    </submittedName>
</protein>
<keyword evidence="4 6" id="KW-1133">Transmembrane helix</keyword>
<dbReference type="Pfam" id="PF03176">
    <property type="entry name" value="MMPL"/>
    <property type="match status" value="2"/>
</dbReference>
<feature type="transmembrane region" description="Helical" evidence="6">
    <location>
        <begin position="647"/>
        <end position="675"/>
    </location>
</feature>
<evidence type="ECO:0000313" key="8">
    <source>
        <dbReference type="EMBL" id="KIG15590.1"/>
    </source>
</evidence>
<reference evidence="8 9" key="1">
    <citation type="submission" date="2014-12" db="EMBL/GenBank/DDBJ databases">
        <title>Genome assembly of Enhygromyxa salina DSM 15201.</title>
        <authorList>
            <person name="Sharma G."/>
            <person name="Subramanian S."/>
        </authorList>
    </citation>
    <scope>NUCLEOTIDE SEQUENCE [LARGE SCALE GENOMIC DNA]</scope>
    <source>
        <strain evidence="8 9">DSM 15201</strain>
    </source>
</reference>
<evidence type="ECO:0000259" key="7">
    <source>
        <dbReference type="PROSITE" id="PS50156"/>
    </source>
</evidence>
<feature type="transmembrane region" description="Helical" evidence="6">
    <location>
        <begin position="256"/>
        <end position="275"/>
    </location>
</feature>
<feature type="transmembrane region" description="Helical" evidence="6">
    <location>
        <begin position="178"/>
        <end position="199"/>
    </location>
</feature>
<dbReference type="AlphaFoldDB" id="A0A0C2D188"/>
<feature type="transmembrane region" description="Helical" evidence="6">
    <location>
        <begin position="351"/>
        <end position="369"/>
    </location>
</feature>
<dbReference type="InterPro" id="IPR050545">
    <property type="entry name" value="Mycobact_MmpL"/>
</dbReference>
<keyword evidence="3 6" id="KW-0812">Transmembrane</keyword>
<evidence type="ECO:0000256" key="3">
    <source>
        <dbReference type="ARBA" id="ARBA00022692"/>
    </source>
</evidence>
<evidence type="ECO:0000313" key="9">
    <source>
        <dbReference type="Proteomes" id="UP000031599"/>
    </source>
</evidence>
<sequence>MIVGLWMAPGTIQALEPGGFAVSGGTVVQTEEQLATRFGAAQVDLLILASDSDHASLVADPGARERLGTLQDRLRALPQVTQVTGPEQLPISLSRDQDEALLLVSLRGDDRTKQAEFEQLEAAARSVDGLEVALGGPLTANVNAQQLAREDLQRAELVALPIALLILLVYFRRPLPALLPVVVGGFAITGTFPLLRALAELTPVSLFALNIVVFLGLGLAVDYSLFIVQRQREELAIGNPVDVALRRTLVTAGKTVLFSGIAVIVSLLALAWVPISLLRSIAWGGTLVVVLANIGALIILPTLLALLGHRVAGAGVLGGGPIDPRLARVHDRDATPARWARIAAAVTRRPGWVVVVVGVALLLTGAPALRLQTAPADARMFPPTSEIHRVHDAVSDSQRFAVDPSATQLVLVTTRSGESILTPDALAAVQEFAQRLEAIDGVVAVSGINSMLGAGQQLPIAELLAGPGLPPALQAQLDAVVADDATLLRVVSRLPSSSPQARAQLAAIEARAPDGLEVALAGTAAHAREIDQALAARLPWAALTVALSSFFVLLLAFGAPVVALAAVILNALSLTASFGALVFVFQDGRFEQLLGYRSIGTIEPTVPVMMFALVFGLSMDYQLFLLSRIREAWLRDHDDSSSVVEGLTRTGAIITTAAVILIVFLLGLAAGTLVFMKQLGIGMALAILLDATLIRLLLVPASMGLLGKRNWWAPRWLTRARAVLRLELREGEAEREA</sequence>
<dbReference type="InterPro" id="IPR000731">
    <property type="entry name" value="SSD"/>
</dbReference>
<dbReference type="SUPFAM" id="SSF82866">
    <property type="entry name" value="Multidrug efflux transporter AcrB transmembrane domain"/>
    <property type="match status" value="2"/>
</dbReference>
<dbReference type="PANTHER" id="PTHR33406">
    <property type="entry name" value="MEMBRANE PROTEIN MJ1562-RELATED"/>
    <property type="match status" value="1"/>
</dbReference>
<dbReference type="PROSITE" id="PS50156">
    <property type="entry name" value="SSD"/>
    <property type="match status" value="1"/>
</dbReference>
<accession>A0A0C2D188</accession>
<keyword evidence="5 6" id="KW-0472">Membrane</keyword>
<comment type="subcellular location">
    <subcellularLocation>
        <location evidence="1">Cell membrane</location>
        <topology evidence="1">Multi-pass membrane protein</topology>
    </subcellularLocation>
</comment>
<organism evidence="8 9">
    <name type="scientific">Enhygromyxa salina</name>
    <dbReference type="NCBI Taxonomy" id="215803"/>
    <lineage>
        <taxon>Bacteria</taxon>
        <taxon>Pseudomonadati</taxon>
        <taxon>Myxococcota</taxon>
        <taxon>Polyangia</taxon>
        <taxon>Nannocystales</taxon>
        <taxon>Nannocystaceae</taxon>
        <taxon>Enhygromyxa</taxon>
    </lineage>
</organism>
<feature type="transmembrane region" description="Helical" evidence="6">
    <location>
        <begin position="538"/>
        <end position="557"/>
    </location>
</feature>
<dbReference type="PANTHER" id="PTHR33406:SF13">
    <property type="entry name" value="MEMBRANE PROTEIN YDFJ"/>
    <property type="match status" value="1"/>
</dbReference>
<feature type="transmembrane region" description="Helical" evidence="6">
    <location>
        <begin position="281"/>
        <end position="307"/>
    </location>
</feature>
<dbReference type="Gene3D" id="1.20.1640.10">
    <property type="entry name" value="Multidrug efflux transporter AcrB transmembrane domain"/>
    <property type="match status" value="2"/>
</dbReference>
<name>A0A0C2D188_9BACT</name>
<evidence type="ECO:0000256" key="2">
    <source>
        <dbReference type="ARBA" id="ARBA00022475"/>
    </source>
</evidence>
<feature type="transmembrane region" description="Helical" evidence="6">
    <location>
        <begin position="564"/>
        <end position="585"/>
    </location>
</feature>
<evidence type="ECO:0000256" key="4">
    <source>
        <dbReference type="ARBA" id="ARBA00022989"/>
    </source>
</evidence>
<keyword evidence="2" id="KW-1003">Cell membrane</keyword>
<evidence type="ECO:0000256" key="1">
    <source>
        <dbReference type="ARBA" id="ARBA00004651"/>
    </source>
</evidence>
<gene>
    <name evidence="8" type="ORF">DB30_05464</name>
</gene>
<comment type="caution">
    <text evidence="8">The sequence shown here is derived from an EMBL/GenBank/DDBJ whole genome shotgun (WGS) entry which is preliminary data.</text>
</comment>
<evidence type="ECO:0000256" key="5">
    <source>
        <dbReference type="ARBA" id="ARBA00023136"/>
    </source>
</evidence>
<feature type="transmembrane region" description="Helical" evidence="6">
    <location>
        <begin position="205"/>
        <end position="228"/>
    </location>
</feature>